<dbReference type="EnsemblMetazoa" id="Aqu2.1.22005_001">
    <property type="protein sequence ID" value="Aqu2.1.22005_001"/>
    <property type="gene ID" value="Aqu2.1.22005"/>
</dbReference>
<name>A0A1X7U2K8_AMPQE</name>
<reference evidence="1" key="1">
    <citation type="submission" date="2017-05" db="UniProtKB">
        <authorList>
            <consortium name="EnsemblMetazoa"/>
        </authorList>
    </citation>
    <scope>IDENTIFICATION</scope>
</reference>
<organism evidence="1">
    <name type="scientific">Amphimedon queenslandica</name>
    <name type="common">Sponge</name>
    <dbReference type="NCBI Taxonomy" id="400682"/>
    <lineage>
        <taxon>Eukaryota</taxon>
        <taxon>Metazoa</taxon>
        <taxon>Porifera</taxon>
        <taxon>Demospongiae</taxon>
        <taxon>Heteroscleromorpha</taxon>
        <taxon>Haplosclerida</taxon>
        <taxon>Niphatidae</taxon>
        <taxon>Amphimedon</taxon>
    </lineage>
</organism>
<dbReference type="OrthoDB" id="2423195at2759"/>
<sequence length="114" mass="12727">ILLDKLSSYLSELTDMEKFLGGLSVVILLFDLSCYSEKTFSLPGDFSKNLAASLYLPVSSEFNLLKCASILSEFRAEFRDEKILPVVISLCDSIILRKGIEWIGVLPLLHAIKL</sequence>
<evidence type="ECO:0000313" key="1">
    <source>
        <dbReference type="EnsemblMetazoa" id="Aqu2.1.22005_001"/>
    </source>
</evidence>
<protein>
    <submittedName>
        <fullName evidence="1">Uncharacterized protein</fullName>
    </submittedName>
</protein>
<proteinExistence type="predicted"/>
<dbReference type="InParanoid" id="A0A1X7U2K8"/>
<dbReference type="AlphaFoldDB" id="A0A1X7U2K8"/>
<accession>A0A1X7U2K8</accession>